<sequence>MTGRIKLHQGIDGVYHVEVVDDHGKTIAATFGFLSEKAALEGVFTLREIAGTANVSLSTIRDTPLITSGPVADTATVLLPRLRLGLRDGDCYTFLSLNRVLDPARIASPTAGREEARANLAPV</sequence>
<keyword evidence="2" id="KW-1185">Reference proteome</keyword>
<organism evidence="1 2">
    <name type="scientific">Arthrobacter silviterrae</name>
    <dbReference type="NCBI Taxonomy" id="2026658"/>
    <lineage>
        <taxon>Bacteria</taxon>
        <taxon>Bacillati</taxon>
        <taxon>Actinomycetota</taxon>
        <taxon>Actinomycetes</taxon>
        <taxon>Micrococcales</taxon>
        <taxon>Micrococcaceae</taxon>
        <taxon>Arthrobacter</taxon>
    </lineage>
</organism>
<reference evidence="1 2" key="1">
    <citation type="submission" date="2020-02" db="EMBL/GenBank/DDBJ databases">
        <title>Genome sequence of the type strain DSM 27180 of Arthrobacter silviterrae.</title>
        <authorList>
            <person name="Gao J."/>
            <person name="Sun J."/>
        </authorList>
    </citation>
    <scope>NUCLEOTIDE SEQUENCE [LARGE SCALE GENOMIC DNA]</scope>
    <source>
        <strain evidence="1 2">DSM 27180</strain>
    </source>
</reference>
<evidence type="ECO:0000313" key="2">
    <source>
        <dbReference type="Proteomes" id="UP000479226"/>
    </source>
</evidence>
<protein>
    <submittedName>
        <fullName evidence="1">Uncharacterized protein</fullName>
    </submittedName>
</protein>
<dbReference type="RefSeq" id="WP_165183508.1">
    <property type="nucleotide sequence ID" value="NZ_JAAKZI010000044.1"/>
</dbReference>
<proteinExistence type="predicted"/>
<gene>
    <name evidence="1" type="ORF">G6N77_17775</name>
</gene>
<accession>A0ABX0DHR9</accession>
<name>A0ABX0DHR9_9MICC</name>
<dbReference type="Proteomes" id="UP000479226">
    <property type="component" value="Unassembled WGS sequence"/>
</dbReference>
<comment type="caution">
    <text evidence="1">The sequence shown here is derived from an EMBL/GenBank/DDBJ whole genome shotgun (WGS) entry which is preliminary data.</text>
</comment>
<dbReference type="EMBL" id="JAAKZI010000044">
    <property type="protein sequence ID" value="NGN85296.1"/>
    <property type="molecule type" value="Genomic_DNA"/>
</dbReference>
<evidence type="ECO:0000313" key="1">
    <source>
        <dbReference type="EMBL" id="NGN85296.1"/>
    </source>
</evidence>